<dbReference type="EMBL" id="VUNI01000025">
    <property type="protein sequence ID" value="MST75768.1"/>
    <property type="molecule type" value="Genomic_DNA"/>
</dbReference>
<dbReference type="CDD" id="cd00077">
    <property type="entry name" value="HDc"/>
    <property type="match status" value="2"/>
</dbReference>
<comment type="caution">
    <text evidence="2">The sequence shown here is derived from an EMBL/GenBank/DDBJ whole genome shotgun (WGS) entry which is preliminary data.</text>
</comment>
<protein>
    <submittedName>
        <fullName evidence="2">HD domain-containing protein</fullName>
    </submittedName>
</protein>
<dbReference type="InterPro" id="IPR037522">
    <property type="entry name" value="HD_GYP_dom"/>
</dbReference>
<dbReference type="SUPFAM" id="SSF109604">
    <property type="entry name" value="HD-domain/PDEase-like"/>
    <property type="match status" value="2"/>
</dbReference>
<sequence length="405" mass="46661">MKIDIIGLLISFSYALDCVESELIHVTTGHAKRVAYMSICIAQEMEISGNAIQDLAACALMHDNALTQYIAEEYHNEPFIASAKQPPRRIGLHCIYGERNMRKYPFHTDMTNVILYHHEKADGTGPFEKKWNEVHLFARIIHMCDVLDGFFQADNYAEHVWENAKDFVKQHENTWFDSECVAALQRVAKEKYVGLLESGEFTNQLWEMLPRQKEEYSFEVLKDLTDIFAGITDYKSHFTSQHSIGVAKSAYRLSLFMGMDMDTAQKMYIAGALHDIGKITIKNDILEKPDKLTEKEYDSMKDHAWYTYKMLHQVAGFEEITRWAALHHERLDGSGYPFGYTAKDLGVQERMMACVDIFQALTEERPYKKGMAKEQAFAIMRDMAAKNWIDGEITEKLIDCYCTTV</sequence>
<evidence type="ECO:0000259" key="1">
    <source>
        <dbReference type="PROSITE" id="PS51832"/>
    </source>
</evidence>
<proteinExistence type="predicted"/>
<name>A0A6L5YTS7_9FIRM</name>
<evidence type="ECO:0000313" key="2">
    <source>
        <dbReference type="EMBL" id="MST75768.1"/>
    </source>
</evidence>
<dbReference type="SMART" id="SM00471">
    <property type="entry name" value="HDc"/>
    <property type="match status" value="2"/>
</dbReference>
<evidence type="ECO:0000313" key="3">
    <source>
        <dbReference type="Proteomes" id="UP000474024"/>
    </source>
</evidence>
<gene>
    <name evidence="2" type="ORF">FYJ75_12335</name>
</gene>
<dbReference type="RefSeq" id="WP_328596942.1">
    <property type="nucleotide sequence ID" value="NZ_VUNI01000025.1"/>
</dbReference>
<organism evidence="2 3">
    <name type="scientific">Roseburia porci</name>
    <dbReference type="NCBI Taxonomy" id="2605790"/>
    <lineage>
        <taxon>Bacteria</taxon>
        <taxon>Bacillati</taxon>
        <taxon>Bacillota</taxon>
        <taxon>Clostridia</taxon>
        <taxon>Lachnospirales</taxon>
        <taxon>Lachnospiraceae</taxon>
        <taxon>Roseburia</taxon>
    </lineage>
</organism>
<dbReference type="PANTHER" id="PTHR43155">
    <property type="entry name" value="CYCLIC DI-GMP PHOSPHODIESTERASE PA4108-RELATED"/>
    <property type="match status" value="1"/>
</dbReference>
<dbReference type="Gene3D" id="1.10.3210.10">
    <property type="entry name" value="Hypothetical protein af1432"/>
    <property type="match status" value="2"/>
</dbReference>
<feature type="domain" description="HD-GYP" evidence="1">
    <location>
        <begin position="217"/>
        <end position="405"/>
    </location>
</feature>
<accession>A0A6L5YTS7</accession>
<reference evidence="2 3" key="1">
    <citation type="submission" date="2019-08" db="EMBL/GenBank/DDBJ databases">
        <title>In-depth cultivation of the pig gut microbiome towards novel bacterial diversity and tailored functional studies.</title>
        <authorList>
            <person name="Wylensek D."/>
            <person name="Hitch T.C.A."/>
            <person name="Clavel T."/>
        </authorList>
    </citation>
    <scope>NUCLEOTIDE SEQUENCE [LARGE SCALE GENOMIC DNA]</scope>
    <source>
        <strain evidence="2 3">MUC/MUC-530-WT-4D</strain>
    </source>
</reference>
<dbReference type="InterPro" id="IPR003607">
    <property type="entry name" value="HD/PDEase_dom"/>
</dbReference>
<dbReference type="Pfam" id="PF13487">
    <property type="entry name" value="HD_5"/>
    <property type="match status" value="2"/>
</dbReference>
<dbReference type="PROSITE" id="PS51832">
    <property type="entry name" value="HD_GYP"/>
    <property type="match status" value="1"/>
</dbReference>
<dbReference type="Proteomes" id="UP000474024">
    <property type="component" value="Unassembled WGS sequence"/>
</dbReference>
<dbReference type="AlphaFoldDB" id="A0A6L5YTS7"/>
<keyword evidence="3" id="KW-1185">Reference proteome</keyword>
<dbReference type="PANTHER" id="PTHR43155:SF1">
    <property type="entry name" value="3'3'-CGAMP-SPECIFIC PHOSPHODIESTERASE 1"/>
    <property type="match status" value="1"/>
</dbReference>